<evidence type="ECO:0000256" key="10">
    <source>
        <dbReference type="ARBA" id="ARBA00023170"/>
    </source>
</evidence>
<evidence type="ECO:0000256" key="1">
    <source>
        <dbReference type="ARBA" id="ARBA00004651"/>
    </source>
</evidence>
<dbReference type="InterPro" id="IPR000725">
    <property type="entry name" value="Olfact_rcpt"/>
</dbReference>
<keyword evidence="10 13" id="KW-0675">Receptor</keyword>
<feature type="transmembrane region" description="Helical" evidence="14">
    <location>
        <begin position="203"/>
        <end position="228"/>
    </location>
</feature>
<keyword evidence="2 14" id="KW-1003">Cell membrane</keyword>
<dbReference type="GO" id="GO:0004930">
    <property type="term" value="F:G protein-coupled receptor activity"/>
    <property type="evidence" value="ECO:0007669"/>
    <property type="project" value="UniProtKB-KW"/>
</dbReference>
<keyword evidence="7 13" id="KW-0297">G-protein coupled receptor</keyword>
<evidence type="ECO:0000313" key="17">
    <source>
        <dbReference type="RefSeq" id="XP_018097999.2"/>
    </source>
</evidence>
<name>A0A8J0U9Y1_XENLA</name>
<evidence type="ECO:0000256" key="14">
    <source>
        <dbReference type="RuleBase" id="RU363047"/>
    </source>
</evidence>
<dbReference type="InterPro" id="IPR050939">
    <property type="entry name" value="Olfactory_GPCR1"/>
</dbReference>
<gene>
    <name evidence="17" type="primary">LOC108705624</name>
</gene>
<evidence type="ECO:0000256" key="11">
    <source>
        <dbReference type="ARBA" id="ARBA00023180"/>
    </source>
</evidence>
<keyword evidence="3 14" id="KW-0716">Sensory transduction</keyword>
<comment type="subcellular location">
    <subcellularLocation>
        <location evidence="1 14">Cell membrane</location>
        <topology evidence="1 14">Multi-pass membrane protein</topology>
    </subcellularLocation>
</comment>
<dbReference type="SUPFAM" id="SSF81321">
    <property type="entry name" value="Family A G protein-coupled receptor-like"/>
    <property type="match status" value="1"/>
</dbReference>
<evidence type="ECO:0000256" key="6">
    <source>
        <dbReference type="ARBA" id="ARBA00022989"/>
    </source>
</evidence>
<proteinExistence type="inferred from homology"/>
<dbReference type="PANTHER" id="PTHR24242:SF409">
    <property type="entry name" value="OLFACTORY RECEPTOR"/>
    <property type="match status" value="1"/>
</dbReference>
<dbReference type="PROSITE" id="PS00237">
    <property type="entry name" value="G_PROTEIN_RECEP_F1_1"/>
    <property type="match status" value="1"/>
</dbReference>
<evidence type="ECO:0000256" key="3">
    <source>
        <dbReference type="ARBA" id="ARBA00022606"/>
    </source>
</evidence>
<dbReference type="GO" id="GO:0005886">
    <property type="term" value="C:plasma membrane"/>
    <property type="evidence" value="ECO:0007669"/>
    <property type="project" value="UniProtKB-SubCell"/>
</dbReference>
<evidence type="ECO:0000256" key="2">
    <source>
        <dbReference type="ARBA" id="ARBA00022475"/>
    </source>
</evidence>
<dbReference type="OrthoDB" id="10388698at2759"/>
<keyword evidence="5 14" id="KW-0552">Olfaction</keyword>
<keyword evidence="12 13" id="KW-0807">Transducer</keyword>
<dbReference type="InterPro" id="IPR000276">
    <property type="entry name" value="GPCR_Rhodpsn"/>
</dbReference>
<comment type="similarity">
    <text evidence="13">Belongs to the G-protein coupled receptor 1 family.</text>
</comment>
<dbReference type="PANTHER" id="PTHR24242">
    <property type="entry name" value="G-PROTEIN COUPLED RECEPTOR"/>
    <property type="match status" value="1"/>
</dbReference>
<keyword evidence="11" id="KW-0325">Glycoprotein</keyword>
<feature type="transmembrane region" description="Helical" evidence="14">
    <location>
        <begin position="147"/>
        <end position="171"/>
    </location>
</feature>
<evidence type="ECO:0000256" key="7">
    <source>
        <dbReference type="ARBA" id="ARBA00023040"/>
    </source>
</evidence>
<evidence type="ECO:0000313" key="16">
    <source>
        <dbReference type="Proteomes" id="UP000186698"/>
    </source>
</evidence>
<dbReference type="PROSITE" id="PS50262">
    <property type="entry name" value="G_PROTEIN_RECEP_F1_2"/>
    <property type="match status" value="1"/>
</dbReference>
<sequence>MKNIRDQNQTEIKEFLLLGFNAPHSVNNVLFFLFLVVYSMTLIGNILLIGLYLGDKHLHSPMYFFLSHLSICDILLSTSVAPILLCTFLSDGKTLTVAGCNAQSRVSGVITAVECFLLTVMSYDRYLAICNPLHYISNMSTMHCHHLVSWAWILGFLIALTVMIMISLLAFCGNNVIDFVYCEFTALVQASCSETFYVETVAIILSLPVIVLPFVFIISTYVSIFVAILRISSIKGREKAFSTCSAHLTVVCMYYGILTAKYTAPARGHSLIINKTISVLYTLGTPFLNPIIYSLRNQEIRRTLNKFIFRENIRWKVARLVNNNTCM</sequence>
<organism evidence="16 17">
    <name type="scientific">Xenopus laevis</name>
    <name type="common">African clawed frog</name>
    <dbReference type="NCBI Taxonomy" id="8355"/>
    <lineage>
        <taxon>Eukaryota</taxon>
        <taxon>Metazoa</taxon>
        <taxon>Chordata</taxon>
        <taxon>Craniata</taxon>
        <taxon>Vertebrata</taxon>
        <taxon>Euteleostomi</taxon>
        <taxon>Amphibia</taxon>
        <taxon>Batrachia</taxon>
        <taxon>Anura</taxon>
        <taxon>Pipoidea</taxon>
        <taxon>Pipidae</taxon>
        <taxon>Xenopodinae</taxon>
        <taxon>Xenopus</taxon>
        <taxon>Xenopus</taxon>
    </lineage>
</organism>
<keyword evidence="16" id="KW-1185">Reference proteome</keyword>
<evidence type="ECO:0000256" key="8">
    <source>
        <dbReference type="ARBA" id="ARBA00023136"/>
    </source>
</evidence>
<evidence type="ECO:0000256" key="5">
    <source>
        <dbReference type="ARBA" id="ARBA00022725"/>
    </source>
</evidence>
<evidence type="ECO:0000256" key="12">
    <source>
        <dbReference type="ARBA" id="ARBA00023224"/>
    </source>
</evidence>
<keyword evidence="9" id="KW-1015">Disulfide bond</keyword>
<feature type="transmembrane region" description="Helical" evidence="14">
    <location>
        <begin position="65"/>
        <end position="85"/>
    </location>
</feature>
<dbReference type="PRINTS" id="PR00245">
    <property type="entry name" value="OLFACTORYR"/>
</dbReference>
<evidence type="ECO:0000259" key="15">
    <source>
        <dbReference type="PROSITE" id="PS50262"/>
    </source>
</evidence>
<feature type="transmembrane region" description="Helical" evidence="14">
    <location>
        <begin position="277"/>
        <end position="295"/>
    </location>
</feature>
<dbReference type="PRINTS" id="PR00237">
    <property type="entry name" value="GPCRRHODOPSN"/>
</dbReference>
<reference evidence="16" key="1">
    <citation type="submission" date="2024-06" db="UniProtKB">
        <authorList>
            <consortium name="RefSeq"/>
        </authorList>
    </citation>
    <scope>NUCLEOTIDE SEQUENCE [LARGE SCALE GENOMIC DNA]</scope>
    <source>
        <strain evidence="16">J_2021</strain>
    </source>
</reference>
<dbReference type="Proteomes" id="UP000186698">
    <property type="component" value="Chromosome 3S"/>
</dbReference>
<feature type="domain" description="G-protein coupled receptors family 1 profile" evidence="15">
    <location>
        <begin position="44"/>
        <end position="293"/>
    </location>
</feature>
<keyword evidence="8 14" id="KW-0472">Membrane</keyword>
<reference evidence="17" key="2">
    <citation type="submission" date="2025-08" db="UniProtKB">
        <authorList>
            <consortium name="RefSeq"/>
        </authorList>
    </citation>
    <scope>IDENTIFICATION</scope>
    <source>
        <strain evidence="17">J_2021</strain>
        <tissue evidence="17">Erythrocytes</tissue>
    </source>
</reference>
<dbReference type="Pfam" id="PF13853">
    <property type="entry name" value="7tm_4"/>
    <property type="match status" value="1"/>
</dbReference>
<feature type="transmembrane region" description="Helical" evidence="14">
    <location>
        <begin position="29"/>
        <end position="53"/>
    </location>
</feature>
<evidence type="ECO:0000256" key="13">
    <source>
        <dbReference type="RuleBase" id="RU000688"/>
    </source>
</evidence>
<dbReference type="AlphaFoldDB" id="A0A8J0U9Y1"/>
<evidence type="ECO:0000256" key="9">
    <source>
        <dbReference type="ARBA" id="ARBA00023157"/>
    </source>
</evidence>
<dbReference type="InterPro" id="IPR017452">
    <property type="entry name" value="GPCR_Rhodpsn_7TM"/>
</dbReference>
<dbReference type="Gene3D" id="1.20.1070.10">
    <property type="entry name" value="Rhodopsin 7-helix transmembrane proteins"/>
    <property type="match status" value="1"/>
</dbReference>
<accession>A0A8J0U9Y1</accession>
<dbReference type="GO" id="GO:0005549">
    <property type="term" value="F:odorant binding"/>
    <property type="evidence" value="ECO:0000318"/>
    <property type="project" value="GO_Central"/>
</dbReference>
<dbReference type="RefSeq" id="XP_018097999.2">
    <property type="nucleotide sequence ID" value="XM_018242510.2"/>
</dbReference>
<dbReference type="KEGG" id="xla:108705624"/>
<dbReference type="FunFam" id="1.20.1070.10:FF:000010">
    <property type="entry name" value="Olfactory receptor"/>
    <property type="match status" value="1"/>
</dbReference>
<protein>
    <recommendedName>
        <fullName evidence="14">Olfactory receptor</fullName>
    </recommendedName>
</protein>
<evidence type="ECO:0000256" key="4">
    <source>
        <dbReference type="ARBA" id="ARBA00022692"/>
    </source>
</evidence>
<dbReference type="GeneID" id="108705624"/>
<keyword evidence="6 14" id="KW-1133">Transmembrane helix</keyword>
<keyword evidence="4 13" id="KW-0812">Transmembrane</keyword>
<dbReference type="GO" id="GO:0004984">
    <property type="term" value="F:olfactory receptor activity"/>
    <property type="evidence" value="ECO:0000318"/>
    <property type="project" value="GO_Central"/>
</dbReference>
<feature type="transmembrane region" description="Helical" evidence="14">
    <location>
        <begin position="240"/>
        <end position="257"/>
    </location>
</feature>